<gene>
    <name evidence="1" type="ORF">BA171_01820</name>
</gene>
<sequence length="129" mass="14531">MAYYNMVKRPRADGTVRYRLTAGVKEGDKHLHRETRTFGKLAQARTWGAKRVAELEENGVPNSNDISILSCMRVVEVYKIRWEDVDEKQKAVLVRDIKAPRKKSGNHILVPLLAEARAMCSASPKPANG</sequence>
<name>A0A249DWK0_9ENTR</name>
<evidence type="ECO:0000313" key="1">
    <source>
        <dbReference type="EMBL" id="ASX25904.1"/>
    </source>
</evidence>
<protein>
    <recommendedName>
        <fullName evidence="3">Integrase</fullName>
    </recommendedName>
</protein>
<dbReference type="AlphaFoldDB" id="A0A249DWK0"/>
<dbReference type="InterPro" id="IPR011010">
    <property type="entry name" value="DNA_brk_join_enz"/>
</dbReference>
<proteinExistence type="predicted"/>
<dbReference type="Proteomes" id="UP000216438">
    <property type="component" value="Chromosome"/>
</dbReference>
<reference evidence="1 2" key="2">
    <citation type="submission" date="2017-09" db="EMBL/GenBank/DDBJ databases">
        <title>The genome of whitefly Bemisia tabaci, a global crop pest, provides novel insights into virus transmission, host adaptation and insecticide resistance.</title>
        <authorList>
            <person name="Kaur N."/>
            <person name="Kliot A."/>
            <person name="Pinheiro P.V."/>
            <person name="Luan J."/>
            <person name="Zheng Y."/>
            <person name="Liu W."/>
            <person name="Sun H."/>
            <person name="Yang X."/>
            <person name="Xu Y."/>
            <person name="Luo Y."/>
            <person name="Kruse A."/>
            <person name="Fisher T.W."/>
            <person name="Nelson D.R."/>
            <person name="Elimelech M."/>
            <person name="MacCoss M."/>
            <person name="Johnson R."/>
            <person name="Cohen E."/>
            <person name="Hunter W.B."/>
            <person name="Brown J.K."/>
            <person name="Jander G."/>
            <person name="Cilia M."/>
            <person name="Douglas A.E."/>
            <person name="Ghanim M."/>
            <person name="Simmons A.M."/>
            <person name="Wintermantel W.M."/>
            <person name="Ling K.-S."/>
            <person name="Fei Z."/>
        </authorList>
    </citation>
    <scope>NUCLEOTIDE SEQUENCE [LARGE SCALE GENOMIC DNA]</scope>
    <source>
        <strain evidence="1 2">MEAM1</strain>
    </source>
</reference>
<dbReference type="RefSeq" id="WP_046493246.1">
    <property type="nucleotide sequence ID" value="NZ_CP016303.1"/>
</dbReference>
<evidence type="ECO:0000313" key="2">
    <source>
        <dbReference type="Proteomes" id="UP000216438"/>
    </source>
</evidence>
<evidence type="ECO:0008006" key="3">
    <source>
        <dbReference type="Google" id="ProtNLM"/>
    </source>
</evidence>
<accession>A0A249DWK0</accession>
<dbReference type="OrthoDB" id="5589990at2"/>
<reference evidence="2" key="1">
    <citation type="submission" date="2016-06" db="EMBL/GenBank/DDBJ databases">
        <authorList>
            <person name="Chen W."/>
            <person name="Hasegawa D.K."/>
        </authorList>
    </citation>
    <scope>NUCLEOTIDE SEQUENCE [LARGE SCALE GENOMIC DNA]</scope>
    <source>
        <strain evidence="2">MEAM1</strain>
    </source>
</reference>
<dbReference type="GO" id="GO:0003677">
    <property type="term" value="F:DNA binding"/>
    <property type="evidence" value="ECO:0007669"/>
    <property type="project" value="InterPro"/>
</dbReference>
<dbReference type="EMBL" id="CP016303">
    <property type="protein sequence ID" value="ASX25904.1"/>
    <property type="molecule type" value="Genomic_DNA"/>
</dbReference>
<dbReference type="SUPFAM" id="SSF56349">
    <property type="entry name" value="DNA breaking-rejoining enzymes"/>
    <property type="match status" value="1"/>
</dbReference>
<organism evidence="1 2">
    <name type="scientific">Candidatus Hamiltonella defensa</name>
    <name type="common">Bemisia tabaci</name>
    <dbReference type="NCBI Taxonomy" id="672795"/>
    <lineage>
        <taxon>Bacteria</taxon>
        <taxon>Pseudomonadati</taxon>
        <taxon>Pseudomonadota</taxon>
        <taxon>Gammaproteobacteria</taxon>
        <taxon>Enterobacterales</taxon>
        <taxon>Enterobacteriaceae</taxon>
        <taxon>aphid secondary symbionts</taxon>
        <taxon>Candidatus Williamhamiltonella</taxon>
    </lineage>
</organism>